<comment type="caution">
    <text evidence="1">The sequence shown here is derived from an EMBL/GenBank/DDBJ whole genome shotgun (WGS) entry which is preliminary data.</text>
</comment>
<reference evidence="1" key="1">
    <citation type="submission" date="2023-10" db="EMBL/GenBank/DDBJ databases">
        <authorList>
            <person name="Rodriguez Cubillos JULIANA M."/>
            <person name="De Vega J."/>
        </authorList>
    </citation>
    <scope>NUCLEOTIDE SEQUENCE</scope>
</reference>
<name>A0ACB0J9P1_TRIPR</name>
<accession>A0ACB0J9P1</accession>
<proteinExistence type="predicted"/>
<gene>
    <name evidence="1" type="ORF">MILVUS5_LOCUS11363</name>
</gene>
<evidence type="ECO:0000313" key="2">
    <source>
        <dbReference type="Proteomes" id="UP001177021"/>
    </source>
</evidence>
<sequence>MGHRSNPNKLHVARRKNIGRENCNTTIIYRLGGVNYLSTSLYGCSGRNKRLRKGFSLVWLAFMWVIWKSRNEKIYNNVVGVVEDAVDLIQRLSWQWHLSKNAKAPCLLYE</sequence>
<evidence type="ECO:0000313" key="1">
    <source>
        <dbReference type="EMBL" id="CAJ2641793.1"/>
    </source>
</evidence>
<organism evidence="1 2">
    <name type="scientific">Trifolium pratense</name>
    <name type="common">Red clover</name>
    <dbReference type="NCBI Taxonomy" id="57577"/>
    <lineage>
        <taxon>Eukaryota</taxon>
        <taxon>Viridiplantae</taxon>
        <taxon>Streptophyta</taxon>
        <taxon>Embryophyta</taxon>
        <taxon>Tracheophyta</taxon>
        <taxon>Spermatophyta</taxon>
        <taxon>Magnoliopsida</taxon>
        <taxon>eudicotyledons</taxon>
        <taxon>Gunneridae</taxon>
        <taxon>Pentapetalae</taxon>
        <taxon>rosids</taxon>
        <taxon>fabids</taxon>
        <taxon>Fabales</taxon>
        <taxon>Fabaceae</taxon>
        <taxon>Papilionoideae</taxon>
        <taxon>50 kb inversion clade</taxon>
        <taxon>NPAAA clade</taxon>
        <taxon>Hologalegina</taxon>
        <taxon>IRL clade</taxon>
        <taxon>Trifolieae</taxon>
        <taxon>Trifolium</taxon>
    </lineage>
</organism>
<keyword evidence="2" id="KW-1185">Reference proteome</keyword>
<dbReference type="Proteomes" id="UP001177021">
    <property type="component" value="Unassembled WGS sequence"/>
</dbReference>
<protein>
    <submittedName>
        <fullName evidence="1">Uncharacterized protein</fullName>
    </submittedName>
</protein>
<dbReference type="EMBL" id="CASHSV030000024">
    <property type="protein sequence ID" value="CAJ2641793.1"/>
    <property type="molecule type" value="Genomic_DNA"/>
</dbReference>